<accession>A0A4C1XQK8</accession>
<proteinExistence type="predicted"/>
<organism evidence="2 3">
    <name type="scientific">Eumeta variegata</name>
    <name type="common">Bagworm moth</name>
    <name type="synonym">Eumeta japonica</name>
    <dbReference type="NCBI Taxonomy" id="151549"/>
    <lineage>
        <taxon>Eukaryota</taxon>
        <taxon>Metazoa</taxon>
        <taxon>Ecdysozoa</taxon>
        <taxon>Arthropoda</taxon>
        <taxon>Hexapoda</taxon>
        <taxon>Insecta</taxon>
        <taxon>Pterygota</taxon>
        <taxon>Neoptera</taxon>
        <taxon>Endopterygota</taxon>
        <taxon>Lepidoptera</taxon>
        <taxon>Glossata</taxon>
        <taxon>Ditrysia</taxon>
        <taxon>Tineoidea</taxon>
        <taxon>Psychidae</taxon>
        <taxon>Oiketicinae</taxon>
        <taxon>Eumeta</taxon>
    </lineage>
</organism>
<name>A0A4C1XQK8_EUMVA</name>
<reference evidence="2 3" key="1">
    <citation type="journal article" date="2019" name="Commun. Biol.">
        <title>The bagworm genome reveals a unique fibroin gene that provides high tensile strength.</title>
        <authorList>
            <person name="Kono N."/>
            <person name="Nakamura H."/>
            <person name="Ohtoshi R."/>
            <person name="Tomita M."/>
            <person name="Numata K."/>
            <person name="Arakawa K."/>
        </authorList>
    </citation>
    <scope>NUCLEOTIDE SEQUENCE [LARGE SCALE GENOMIC DNA]</scope>
</reference>
<dbReference type="Proteomes" id="UP000299102">
    <property type="component" value="Unassembled WGS sequence"/>
</dbReference>
<protein>
    <submittedName>
        <fullName evidence="2">Uncharacterized protein</fullName>
    </submittedName>
</protein>
<dbReference type="AlphaFoldDB" id="A0A4C1XQK8"/>
<feature type="compositionally biased region" description="Basic and acidic residues" evidence="1">
    <location>
        <begin position="7"/>
        <end position="45"/>
    </location>
</feature>
<evidence type="ECO:0000313" key="3">
    <source>
        <dbReference type="Proteomes" id="UP000299102"/>
    </source>
</evidence>
<keyword evidence="3" id="KW-1185">Reference proteome</keyword>
<evidence type="ECO:0000256" key="1">
    <source>
        <dbReference type="SAM" id="MobiDB-lite"/>
    </source>
</evidence>
<dbReference type="EMBL" id="BGZK01000898">
    <property type="protein sequence ID" value="GBP64459.1"/>
    <property type="molecule type" value="Genomic_DNA"/>
</dbReference>
<comment type="caution">
    <text evidence="2">The sequence shown here is derived from an EMBL/GenBank/DDBJ whole genome shotgun (WGS) entry which is preliminary data.</text>
</comment>
<sequence length="217" mass="24225">MRILRKRQGEEDTVSKSEAKARAEEKGTKGWDGEQDRIERRRDVSKAQARPPRRVLARFGKRFIYITPALAHTDSDIDPIALVPRISTGAVWYSARLSPLSFSIQHLLDIFGAKVIDSIQYAWYSGDPALDECADANRKPLKLKKIEKSLGDSRPPPELSTSTFAALAAAPLGGVLKRVGFGNGAMSKTIINYLNGRDQKATRREKEEFGRGFRLKL</sequence>
<gene>
    <name evidence="2" type="ORF">EVAR_46223_1</name>
</gene>
<feature type="region of interest" description="Disordered" evidence="1">
    <location>
        <begin position="1"/>
        <end position="49"/>
    </location>
</feature>
<evidence type="ECO:0000313" key="2">
    <source>
        <dbReference type="EMBL" id="GBP64459.1"/>
    </source>
</evidence>